<evidence type="ECO:0000256" key="6">
    <source>
        <dbReference type="ARBA" id="ARBA00022679"/>
    </source>
</evidence>
<dbReference type="PANTHER" id="PTHR45436">
    <property type="entry name" value="SENSOR HISTIDINE KINASE YKOH"/>
    <property type="match status" value="1"/>
</dbReference>
<feature type="transmembrane region" description="Helical" evidence="14">
    <location>
        <begin position="166"/>
        <end position="185"/>
    </location>
</feature>
<proteinExistence type="predicted"/>
<dbReference type="InterPro" id="IPR036097">
    <property type="entry name" value="HisK_dim/P_sf"/>
</dbReference>
<evidence type="ECO:0000256" key="5">
    <source>
        <dbReference type="ARBA" id="ARBA00022553"/>
    </source>
</evidence>
<dbReference type="Pfam" id="PF21085">
    <property type="entry name" value="CusS"/>
    <property type="match status" value="1"/>
</dbReference>
<keyword evidence="13 14" id="KW-0472">Membrane</keyword>
<keyword evidence="10 14" id="KW-0067">ATP-binding</keyword>
<dbReference type="PROSITE" id="PS50109">
    <property type="entry name" value="HIS_KIN"/>
    <property type="match status" value="1"/>
</dbReference>
<feature type="transmembrane region" description="Helical" evidence="14">
    <location>
        <begin position="12"/>
        <end position="34"/>
    </location>
</feature>
<dbReference type="SUPFAM" id="SSF55874">
    <property type="entry name" value="ATPase domain of HSP90 chaperone/DNA topoisomerase II/histidine kinase"/>
    <property type="match status" value="1"/>
</dbReference>
<dbReference type="AlphaFoldDB" id="W0SCE9"/>
<comment type="function">
    <text evidence="14">Member of a two-component regulatory system.</text>
</comment>
<evidence type="ECO:0000256" key="4">
    <source>
        <dbReference type="ARBA" id="ARBA00022519"/>
    </source>
</evidence>
<dbReference type="PROSITE" id="PS50885">
    <property type="entry name" value="HAMP"/>
    <property type="match status" value="1"/>
</dbReference>
<evidence type="ECO:0000256" key="2">
    <source>
        <dbReference type="ARBA" id="ARBA00004429"/>
    </source>
</evidence>
<dbReference type="InterPro" id="IPR003660">
    <property type="entry name" value="HAMP_dom"/>
</dbReference>
<dbReference type="FunFam" id="1.10.287.130:FF:000001">
    <property type="entry name" value="Two-component sensor histidine kinase"/>
    <property type="match status" value="1"/>
</dbReference>
<dbReference type="InterPro" id="IPR003594">
    <property type="entry name" value="HATPase_dom"/>
</dbReference>
<feature type="domain" description="Histidine kinase" evidence="15">
    <location>
        <begin position="247"/>
        <end position="457"/>
    </location>
</feature>
<evidence type="ECO:0000256" key="10">
    <source>
        <dbReference type="ARBA" id="ARBA00022840"/>
    </source>
</evidence>
<dbReference type="STRING" id="1223802.SUTH_00611"/>
<evidence type="ECO:0000256" key="8">
    <source>
        <dbReference type="ARBA" id="ARBA00022741"/>
    </source>
</evidence>
<dbReference type="SUPFAM" id="SSF47384">
    <property type="entry name" value="Homodimeric domain of signal transducing histidine kinase"/>
    <property type="match status" value="1"/>
</dbReference>
<protein>
    <recommendedName>
        <fullName evidence="14">Sensor protein</fullName>
        <ecNumber evidence="14">2.7.13.3</ecNumber>
    </recommendedName>
</protein>
<dbReference type="Pfam" id="PF02518">
    <property type="entry name" value="HATPase_c"/>
    <property type="match status" value="1"/>
</dbReference>
<dbReference type="Pfam" id="PF00512">
    <property type="entry name" value="HisKA"/>
    <property type="match status" value="1"/>
</dbReference>
<dbReference type="Proteomes" id="UP000031637">
    <property type="component" value="Chromosome"/>
</dbReference>
<dbReference type="Gene3D" id="1.10.287.130">
    <property type="match status" value="1"/>
</dbReference>
<evidence type="ECO:0000313" key="17">
    <source>
        <dbReference type="EMBL" id="BAO28425.1"/>
    </source>
</evidence>
<keyword evidence="8 14" id="KW-0547">Nucleotide-binding</keyword>
<evidence type="ECO:0000256" key="9">
    <source>
        <dbReference type="ARBA" id="ARBA00022777"/>
    </source>
</evidence>
<keyword evidence="4 14" id="KW-0997">Cell inner membrane</keyword>
<dbReference type="PRINTS" id="PR00344">
    <property type="entry name" value="BCTRLSENSOR"/>
</dbReference>
<keyword evidence="18" id="KW-1185">Reference proteome</keyword>
<dbReference type="InterPro" id="IPR048590">
    <property type="entry name" value="CusS-like_sensor"/>
</dbReference>
<evidence type="ECO:0000256" key="1">
    <source>
        <dbReference type="ARBA" id="ARBA00000085"/>
    </source>
</evidence>
<evidence type="ECO:0000256" key="3">
    <source>
        <dbReference type="ARBA" id="ARBA00022475"/>
    </source>
</evidence>
<evidence type="ECO:0000256" key="13">
    <source>
        <dbReference type="ARBA" id="ARBA00023136"/>
    </source>
</evidence>
<dbReference type="EC" id="2.7.13.3" evidence="14"/>
<accession>W0SCE9</accession>
<dbReference type="GO" id="GO:0005886">
    <property type="term" value="C:plasma membrane"/>
    <property type="evidence" value="ECO:0007669"/>
    <property type="project" value="UniProtKB-SubCell"/>
</dbReference>
<sequence>MRCGTSITARLTLLFAAVSTAVLLGLGMLIGNAVEQHFVEQDMEVLSGKTQLAANLLEQLHSPAESNTLLRQLDDSLVGHHGLAVVVLDAEGKRVFATANAAFPRAMLEPAGAGSKPRSWTQAGQPWRGIASLLPTGDRNLSPMLVAVAVDISHHEHFMESFRQTLWLFVAIAAILVGFLGWVVARRGLAPLQAMRRDAASVTANRLDTRLSLDAVPVELAELAETLNDMLARLEDSFQRLKDFSSDLAHELRTPISNLMTQTQVALARARSEDEYREVLASNAEEYERLARMVGDMLFLAQADHGLVVPSREPVDLALQVRELFDFFDALAEEKGLRLTLTGSGQVSGDKLMLRRALANLISNAIRHTPAGGAIRVDIESSSEGTKLSVENSGEPIPREQMSRIFDRFYRGDPSRHEGGEGAGLGLAITRSIIRAHGGEIGVRSVTGGVCFELRMT</sequence>
<dbReference type="CDD" id="cd06225">
    <property type="entry name" value="HAMP"/>
    <property type="match status" value="1"/>
</dbReference>
<keyword evidence="7 14" id="KW-0812">Transmembrane</keyword>
<dbReference type="RefSeq" id="WP_041096986.1">
    <property type="nucleotide sequence ID" value="NZ_AP012547.1"/>
</dbReference>
<comment type="subcellular location">
    <subcellularLocation>
        <location evidence="2">Cell inner membrane</location>
        <topology evidence="2">Multi-pass membrane protein</topology>
    </subcellularLocation>
</comment>
<dbReference type="InterPro" id="IPR050428">
    <property type="entry name" value="TCS_sensor_his_kinase"/>
</dbReference>
<evidence type="ECO:0000259" key="15">
    <source>
        <dbReference type="PROSITE" id="PS50109"/>
    </source>
</evidence>
<dbReference type="SMART" id="SM00387">
    <property type="entry name" value="HATPase_c"/>
    <property type="match status" value="1"/>
</dbReference>
<evidence type="ECO:0000256" key="14">
    <source>
        <dbReference type="RuleBase" id="RU364088"/>
    </source>
</evidence>
<keyword evidence="6 14" id="KW-0808">Transferase</keyword>
<name>W0SCE9_9PROT</name>
<organism evidence="17 18">
    <name type="scientific">Sulfuritalea hydrogenivorans sk43H</name>
    <dbReference type="NCBI Taxonomy" id="1223802"/>
    <lineage>
        <taxon>Bacteria</taxon>
        <taxon>Pseudomonadati</taxon>
        <taxon>Pseudomonadota</taxon>
        <taxon>Betaproteobacteria</taxon>
        <taxon>Nitrosomonadales</taxon>
        <taxon>Sterolibacteriaceae</taxon>
        <taxon>Sulfuritalea</taxon>
    </lineage>
</organism>
<dbReference type="CDD" id="cd00075">
    <property type="entry name" value="HATPase"/>
    <property type="match status" value="1"/>
</dbReference>
<dbReference type="GO" id="GO:0005524">
    <property type="term" value="F:ATP binding"/>
    <property type="evidence" value="ECO:0007669"/>
    <property type="project" value="UniProtKB-KW"/>
</dbReference>
<dbReference type="KEGG" id="shd:SUTH_00611"/>
<dbReference type="Pfam" id="PF00672">
    <property type="entry name" value="HAMP"/>
    <property type="match status" value="1"/>
</dbReference>
<dbReference type="InterPro" id="IPR006290">
    <property type="entry name" value="CztS_silS_copS"/>
</dbReference>
<dbReference type="GO" id="GO:0000155">
    <property type="term" value="F:phosphorelay sensor kinase activity"/>
    <property type="evidence" value="ECO:0007669"/>
    <property type="project" value="InterPro"/>
</dbReference>
<keyword evidence="3 14" id="KW-1003">Cell membrane</keyword>
<dbReference type="PANTHER" id="PTHR45436:SF15">
    <property type="entry name" value="SENSOR HISTIDINE KINASE CUSS"/>
    <property type="match status" value="1"/>
</dbReference>
<dbReference type="EMBL" id="AP012547">
    <property type="protein sequence ID" value="BAO28425.1"/>
    <property type="molecule type" value="Genomic_DNA"/>
</dbReference>
<evidence type="ECO:0000256" key="12">
    <source>
        <dbReference type="ARBA" id="ARBA00023012"/>
    </source>
</evidence>
<gene>
    <name evidence="17" type="ORF">SUTH_00611</name>
</gene>
<dbReference type="NCBIfam" id="TIGR01386">
    <property type="entry name" value="cztS_silS_copS"/>
    <property type="match status" value="1"/>
</dbReference>
<keyword evidence="9 14" id="KW-0418">Kinase</keyword>
<dbReference type="InterPro" id="IPR003661">
    <property type="entry name" value="HisK_dim/P_dom"/>
</dbReference>
<reference evidence="17 18" key="1">
    <citation type="journal article" date="2014" name="Syst. Appl. Microbiol.">
        <title>Complete genomes of freshwater sulfur oxidizers Sulfuricella denitrificans skB26 and Sulfuritalea hydrogenivorans sk43H: genetic insights into the sulfur oxidation pathway of betaproteobacteria.</title>
        <authorList>
            <person name="Watanabe T."/>
            <person name="Kojima H."/>
            <person name="Fukui M."/>
        </authorList>
    </citation>
    <scope>NUCLEOTIDE SEQUENCE [LARGE SCALE GENOMIC DNA]</scope>
    <source>
        <strain evidence="17">DSM22779</strain>
    </source>
</reference>
<comment type="catalytic activity">
    <reaction evidence="1 14">
        <text>ATP + protein L-histidine = ADP + protein N-phospho-L-histidine.</text>
        <dbReference type="EC" id="2.7.13.3"/>
    </reaction>
</comment>
<feature type="domain" description="HAMP" evidence="16">
    <location>
        <begin position="186"/>
        <end position="239"/>
    </location>
</feature>
<keyword evidence="12 14" id="KW-0902">Two-component regulatory system</keyword>
<keyword evidence="11 14" id="KW-1133">Transmembrane helix</keyword>
<dbReference type="OrthoDB" id="9786919at2"/>
<dbReference type="CDD" id="cd00082">
    <property type="entry name" value="HisKA"/>
    <property type="match status" value="1"/>
</dbReference>
<evidence type="ECO:0000313" key="18">
    <source>
        <dbReference type="Proteomes" id="UP000031637"/>
    </source>
</evidence>
<evidence type="ECO:0000256" key="7">
    <source>
        <dbReference type="ARBA" id="ARBA00022692"/>
    </source>
</evidence>
<dbReference type="InterPro" id="IPR004358">
    <property type="entry name" value="Sig_transdc_His_kin-like_C"/>
</dbReference>
<dbReference type="SMART" id="SM00304">
    <property type="entry name" value="HAMP"/>
    <property type="match status" value="1"/>
</dbReference>
<dbReference type="Gene3D" id="6.10.340.10">
    <property type="match status" value="1"/>
</dbReference>
<dbReference type="InterPro" id="IPR005467">
    <property type="entry name" value="His_kinase_dom"/>
</dbReference>
<evidence type="ECO:0000259" key="16">
    <source>
        <dbReference type="PROSITE" id="PS50885"/>
    </source>
</evidence>
<keyword evidence="5" id="KW-0597">Phosphoprotein</keyword>
<dbReference type="HOGENOM" id="CLU_000445_89_6_4"/>
<dbReference type="FunFam" id="3.30.565.10:FF:000006">
    <property type="entry name" value="Sensor histidine kinase WalK"/>
    <property type="match status" value="1"/>
</dbReference>
<dbReference type="SMART" id="SM00388">
    <property type="entry name" value="HisKA"/>
    <property type="match status" value="1"/>
</dbReference>
<dbReference type="InterPro" id="IPR036890">
    <property type="entry name" value="HATPase_C_sf"/>
</dbReference>
<dbReference type="Gene3D" id="3.30.565.10">
    <property type="entry name" value="Histidine kinase-like ATPase, C-terminal domain"/>
    <property type="match status" value="1"/>
</dbReference>
<evidence type="ECO:0000256" key="11">
    <source>
        <dbReference type="ARBA" id="ARBA00022989"/>
    </source>
</evidence>